<name>A0A0B0NKQ6_GOSAR</name>
<dbReference type="EMBL" id="KN398628">
    <property type="protein sequence ID" value="KHG12967.1"/>
    <property type="molecule type" value="Genomic_DNA"/>
</dbReference>
<evidence type="ECO:0000313" key="2">
    <source>
        <dbReference type="EMBL" id="KHG12967.1"/>
    </source>
</evidence>
<accession>A0A0B0NKQ6</accession>
<sequence>MPTSLTRSYM</sequence>
<reference evidence="3" key="2">
    <citation type="submission" date="2014-09" db="EMBL/GenBank/DDBJ databases">
        <authorList>
            <person name="Mudge J."/>
            <person name="Ramaraj T."/>
            <person name="Lindquist I.E."/>
            <person name="Bharti A.K."/>
            <person name="Sundararajan A."/>
            <person name="Cameron C.T."/>
            <person name="Woodward J.E."/>
            <person name="May G.D."/>
            <person name="Brubaker C."/>
            <person name="Broadhvest J."/>
            <person name="Wilkins T.A."/>
        </authorList>
    </citation>
    <scope>NUCLEOTIDE SEQUENCE</scope>
    <source>
        <strain evidence="3">cv. AKA8401</strain>
    </source>
</reference>
<evidence type="ECO:0000313" key="1">
    <source>
        <dbReference type="EMBL" id="KHG12359.1"/>
    </source>
</evidence>
<proteinExistence type="predicted"/>
<evidence type="ECO:0000313" key="3">
    <source>
        <dbReference type="Proteomes" id="UP000032142"/>
    </source>
</evidence>
<keyword evidence="3" id="KW-1185">Reference proteome</keyword>
<gene>
    <name evidence="2" type="ORF">F383_06471</name>
    <name evidence="1" type="ORF">F383_17479</name>
</gene>
<reference evidence="1" key="1">
    <citation type="submission" date="2014-09" db="EMBL/GenBank/DDBJ databases">
        <title>G. arboreum L. cv. AKA8401 A2 genome assembly version 1.0.</title>
        <authorList>
            <person name="Mudge J."/>
            <person name="Ramaraj T."/>
            <person name="Lindquist I.E."/>
            <person name="Bharti A.K."/>
            <person name="Sundararajan A."/>
            <person name="Cameron C.T."/>
            <person name="Woodward J.E."/>
            <person name="May G.D."/>
            <person name="Brubaker C."/>
            <person name="Broadhvest J."/>
            <person name="Wilkins T.A."/>
        </authorList>
    </citation>
    <scope>NUCLEOTIDE SEQUENCE</scope>
</reference>
<organism evidence="1 3">
    <name type="scientific">Gossypium arboreum</name>
    <name type="common">Tree cotton</name>
    <name type="synonym">Gossypium nanking</name>
    <dbReference type="NCBI Taxonomy" id="29729"/>
    <lineage>
        <taxon>Eukaryota</taxon>
        <taxon>Viridiplantae</taxon>
        <taxon>Streptophyta</taxon>
        <taxon>Embryophyta</taxon>
        <taxon>Tracheophyta</taxon>
        <taxon>Spermatophyta</taxon>
        <taxon>Magnoliopsida</taxon>
        <taxon>eudicotyledons</taxon>
        <taxon>Gunneridae</taxon>
        <taxon>Pentapetalae</taxon>
        <taxon>rosids</taxon>
        <taxon>malvids</taxon>
        <taxon>Malvales</taxon>
        <taxon>Malvaceae</taxon>
        <taxon>Malvoideae</taxon>
        <taxon>Gossypium</taxon>
    </lineage>
</organism>
<protein>
    <submittedName>
        <fullName evidence="1">Uncharacterized protein</fullName>
    </submittedName>
</protein>
<dbReference type="Proteomes" id="UP000032142">
    <property type="component" value="Unassembled WGS sequence"/>
</dbReference>
<dbReference type="EMBL" id="KN397540">
    <property type="protein sequence ID" value="KHG12359.1"/>
    <property type="molecule type" value="Genomic_DNA"/>
</dbReference>